<dbReference type="AlphaFoldDB" id="A0A135L3Y6"/>
<organism evidence="4 5">
    <name type="scientific">Tepidibacillus decaturensis</name>
    <dbReference type="NCBI Taxonomy" id="1413211"/>
    <lineage>
        <taxon>Bacteria</taxon>
        <taxon>Bacillati</taxon>
        <taxon>Bacillota</taxon>
        <taxon>Bacilli</taxon>
        <taxon>Bacillales</taxon>
        <taxon>Bacillaceae</taxon>
        <taxon>Tepidibacillus</taxon>
    </lineage>
</organism>
<dbReference type="Pfam" id="PF13176">
    <property type="entry name" value="TPR_7"/>
    <property type="match status" value="1"/>
</dbReference>
<dbReference type="PROSITE" id="PS50293">
    <property type="entry name" value="TPR_REGION"/>
    <property type="match status" value="2"/>
</dbReference>
<dbReference type="Gene3D" id="1.25.40.10">
    <property type="entry name" value="Tetratricopeptide repeat domain"/>
    <property type="match status" value="2"/>
</dbReference>
<dbReference type="Pfam" id="PF13432">
    <property type="entry name" value="TPR_16"/>
    <property type="match status" value="1"/>
</dbReference>
<sequence>MPQSFSERIADMVQQFKSGNIEEGLTLLKSIDVHKLNSEEKIDIIKIHLFLGHVEDAKDMLQQIKDQIQPIELNRLQAEIFYKEGDYDQALELMHQIISLDPTDDDYVFLSQLYFDEGLPEVAYRYINKAIEENKEIPFYYYQKGLYAFELGDFESAIEGFRQATELDGEEPLYFLALGEAEYSIGHFDEALHHYEEVLKRYPDQEEALYLKGMLLVQIGQISEGIKALKRVAELQPENLEVLTSLADAYEREHEHEQALQKLEKILSIDEYFLPALKRIGKIYLHQEEWEKAKEILYKALEIDPDDLNLHLMYAKIIKAYGDVKEAIQQYEMIYHEFSDEEICHDLGDLYFKNGEIEKAIECYEKQIEIEPDPKILTQLAACYAETKQYNKALSMMEQSLAIDPTQVQLNMIKEQLLQLLKDQE</sequence>
<dbReference type="RefSeq" id="WP_068724363.1">
    <property type="nucleotide sequence ID" value="NZ_LSKU01000001.1"/>
</dbReference>
<evidence type="ECO:0000256" key="1">
    <source>
        <dbReference type="ARBA" id="ARBA00022737"/>
    </source>
</evidence>
<dbReference type="PANTHER" id="PTHR44858">
    <property type="entry name" value="TETRATRICOPEPTIDE REPEAT PROTEIN 6"/>
    <property type="match status" value="1"/>
</dbReference>
<evidence type="ECO:0000313" key="5">
    <source>
        <dbReference type="Proteomes" id="UP000070352"/>
    </source>
</evidence>
<dbReference type="InterPro" id="IPR011990">
    <property type="entry name" value="TPR-like_helical_dom_sf"/>
</dbReference>
<proteinExistence type="predicted"/>
<dbReference type="STRING" id="1413211.U473_06060"/>
<dbReference type="EMBL" id="LSKU01000001">
    <property type="protein sequence ID" value="KXG43627.1"/>
    <property type="molecule type" value="Genomic_DNA"/>
</dbReference>
<keyword evidence="1" id="KW-0677">Repeat</keyword>
<feature type="repeat" description="TPR" evidence="3">
    <location>
        <begin position="240"/>
        <end position="273"/>
    </location>
</feature>
<keyword evidence="5" id="KW-1185">Reference proteome</keyword>
<dbReference type="PANTHER" id="PTHR44858:SF1">
    <property type="entry name" value="UDP-N-ACETYLGLUCOSAMINE--PEPTIDE N-ACETYLGLUCOSAMINYLTRANSFERASE SPINDLY-RELATED"/>
    <property type="match status" value="1"/>
</dbReference>
<feature type="repeat" description="TPR" evidence="3">
    <location>
        <begin position="341"/>
        <end position="374"/>
    </location>
</feature>
<accession>A0A135L3Y6</accession>
<evidence type="ECO:0000256" key="2">
    <source>
        <dbReference type="ARBA" id="ARBA00022803"/>
    </source>
</evidence>
<keyword evidence="2 3" id="KW-0802">TPR repeat</keyword>
<dbReference type="SUPFAM" id="SSF48452">
    <property type="entry name" value="TPR-like"/>
    <property type="match status" value="2"/>
</dbReference>
<name>A0A135L3Y6_9BACI</name>
<dbReference type="Pfam" id="PF13181">
    <property type="entry name" value="TPR_8"/>
    <property type="match status" value="3"/>
</dbReference>
<feature type="repeat" description="TPR" evidence="3">
    <location>
        <begin position="71"/>
        <end position="104"/>
    </location>
</feature>
<evidence type="ECO:0000256" key="3">
    <source>
        <dbReference type="PROSITE-ProRule" id="PRU00339"/>
    </source>
</evidence>
<reference evidence="4 5" key="1">
    <citation type="submission" date="2016-02" db="EMBL/GenBank/DDBJ databases">
        <title>Draft Genome for Tepidibacillus decaturensis nov. sp. Strain Z9, an Anaerobic, Moderately Thermophilic and Heterotrophic Bacterium from Deep Subsurface of the Illinois Basin, USA.</title>
        <authorList>
            <person name="Dong Y."/>
            <person name="Chang J.Y."/>
            <person name="Sanford R."/>
            <person name="Fouke B.W."/>
        </authorList>
    </citation>
    <scope>NUCLEOTIDE SEQUENCE [LARGE SCALE GENOMIC DNA]</scope>
    <source>
        <strain evidence="4 5">Z9</strain>
    </source>
</reference>
<dbReference type="Pfam" id="PF14559">
    <property type="entry name" value="TPR_19"/>
    <property type="match status" value="1"/>
</dbReference>
<dbReference type="SMART" id="SM00028">
    <property type="entry name" value="TPR"/>
    <property type="match status" value="8"/>
</dbReference>
<comment type="caution">
    <text evidence="4">The sequence shown here is derived from an EMBL/GenBank/DDBJ whole genome shotgun (WGS) entry which is preliminary data.</text>
</comment>
<dbReference type="InterPro" id="IPR019734">
    <property type="entry name" value="TPR_rpt"/>
</dbReference>
<feature type="repeat" description="TPR" evidence="3">
    <location>
        <begin position="172"/>
        <end position="205"/>
    </location>
</feature>
<protein>
    <submittedName>
        <fullName evidence="4">Uncharacterized protein</fullName>
    </submittedName>
</protein>
<feature type="repeat" description="TPR" evidence="3">
    <location>
        <begin position="206"/>
        <end position="239"/>
    </location>
</feature>
<feature type="repeat" description="TPR" evidence="3">
    <location>
        <begin position="274"/>
        <end position="307"/>
    </location>
</feature>
<feature type="repeat" description="TPR" evidence="3">
    <location>
        <begin position="138"/>
        <end position="171"/>
    </location>
</feature>
<dbReference type="InterPro" id="IPR050498">
    <property type="entry name" value="Ycf3"/>
</dbReference>
<gene>
    <name evidence="4" type="ORF">U473_06060</name>
</gene>
<dbReference type="Proteomes" id="UP000070352">
    <property type="component" value="Unassembled WGS sequence"/>
</dbReference>
<dbReference type="OrthoDB" id="2080803at2"/>
<dbReference type="PROSITE" id="PS50005">
    <property type="entry name" value="TPR"/>
    <property type="match status" value="7"/>
</dbReference>
<evidence type="ECO:0000313" key="4">
    <source>
        <dbReference type="EMBL" id="KXG43627.1"/>
    </source>
</evidence>